<accession>A0A2J6PPZ6</accession>
<evidence type="ECO:0000313" key="1">
    <source>
        <dbReference type="EMBL" id="PMD15966.1"/>
    </source>
</evidence>
<name>A0A2J6PPZ6_9HELO</name>
<proteinExistence type="predicted"/>
<keyword evidence="2" id="KW-1185">Reference proteome</keyword>
<dbReference type="Proteomes" id="UP000235672">
    <property type="component" value="Unassembled WGS sequence"/>
</dbReference>
<reference evidence="1 2" key="1">
    <citation type="submission" date="2016-05" db="EMBL/GenBank/DDBJ databases">
        <title>A degradative enzymes factory behind the ericoid mycorrhizal symbiosis.</title>
        <authorList>
            <consortium name="DOE Joint Genome Institute"/>
            <person name="Martino E."/>
            <person name="Morin E."/>
            <person name="Grelet G."/>
            <person name="Kuo A."/>
            <person name="Kohler A."/>
            <person name="Daghino S."/>
            <person name="Barry K."/>
            <person name="Choi C."/>
            <person name="Cichocki N."/>
            <person name="Clum A."/>
            <person name="Copeland A."/>
            <person name="Hainaut M."/>
            <person name="Haridas S."/>
            <person name="Labutti K."/>
            <person name="Lindquist E."/>
            <person name="Lipzen A."/>
            <person name="Khouja H.-R."/>
            <person name="Murat C."/>
            <person name="Ohm R."/>
            <person name="Olson A."/>
            <person name="Spatafora J."/>
            <person name="Veneault-Fourrey C."/>
            <person name="Henrissat B."/>
            <person name="Grigoriev I."/>
            <person name="Martin F."/>
            <person name="Perotto S."/>
        </authorList>
    </citation>
    <scope>NUCLEOTIDE SEQUENCE [LARGE SCALE GENOMIC DNA]</scope>
    <source>
        <strain evidence="1 2">UAMH 7357</strain>
    </source>
</reference>
<protein>
    <submittedName>
        <fullName evidence="1">Uncharacterized protein</fullName>
    </submittedName>
</protein>
<dbReference type="OrthoDB" id="5430496at2759"/>
<gene>
    <name evidence="1" type="ORF">NA56DRAFT_709351</name>
</gene>
<dbReference type="Pfam" id="PF26639">
    <property type="entry name" value="Het-6_barrel"/>
    <property type="match status" value="1"/>
</dbReference>
<evidence type="ECO:0000313" key="2">
    <source>
        <dbReference type="Proteomes" id="UP000235672"/>
    </source>
</evidence>
<dbReference type="AlphaFoldDB" id="A0A2J6PPZ6"/>
<sequence length="114" mass="12812">MLAKNLGQRELNQSVAEYRAWIEHHYPFLEICKGRAFSSTSKGWIGLGPPDIVKGDVVCVFYSGAPLYVIRFRDRSGEGEEAELMGDAYVHGLMRKGQAFNSPDREADETFVLI</sequence>
<dbReference type="EMBL" id="KZ613509">
    <property type="protein sequence ID" value="PMD15966.1"/>
    <property type="molecule type" value="Genomic_DNA"/>
</dbReference>
<organism evidence="1 2">
    <name type="scientific">Hyaloscypha hepaticicola</name>
    <dbReference type="NCBI Taxonomy" id="2082293"/>
    <lineage>
        <taxon>Eukaryota</taxon>
        <taxon>Fungi</taxon>
        <taxon>Dikarya</taxon>
        <taxon>Ascomycota</taxon>
        <taxon>Pezizomycotina</taxon>
        <taxon>Leotiomycetes</taxon>
        <taxon>Helotiales</taxon>
        <taxon>Hyaloscyphaceae</taxon>
        <taxon>Hyaloscypha</taxon>
    </lineage>
</organism>